<comment type="caution">
    <text evidence="2">The sequence shown here is derived from an EMBL/GenBank/DDBJ whole genome shotgun (WGS) entry which is preliminary data.</text>
</comment>
<feature type="region of interest" description="Disordered" evidence="1">
    <location>
        <begin position="50"/>
        <end position="75"/>
    </location>
</feature>
<evidence type="ECO:0000313" key="3">
    <source>
        <dbReference type="Proteomes" id="UP000036947"/>
    </source>
</evidence>
<dbReference type="EMBL" id="LFRF01000033">
    <property type="protein sequence ID" value="KND87679.1"/>
    <property type="molecule type" value="Genomic_DNA"/>
</dbReference>
<evidence type="ECO:0000256" key="1">
    <source>
        <dbReference type="SAM" id="MobiDB-lite"/>
    </source>
</evidence>
<sequence length="75" mass="8427">MAFGRASAQLKMWDCVWGVIRFKTCSMIDLVGDLHHSHVTMRYRGRGHYDDYPSPGNEANSLARKADPGSSRRAS</sequence>
<reference evidence="2 3" key="1">
    <citation type="journal article" date="2015" name="BMC Genomics">
        <title>The genome of the truffle-parasite Tolypocladium ophioglossoides and the evolution of antifungal peptaibiotics.</title>
        <authorList>
            <person name="Quandt C.A."/>
            <person name="Bushley K.E."/>
            <person name="Spatafora J.W."/>
        </authorList>
    </citation>
    <scope>NUCLEOTIDE SEQUENCE [LARGE SCALE GENOMIC DNA]</scope>
    <source>
        <strain evidence="2 3">CBS 100239</strain>
    </source>
</reference>
<organism evidence="2 3">
    <name type="scientific">Tolypocladium ophioglossoides (strain CBS 100239)</name>
    <name type="common">Snaketongue truffleclub</name>
    <name type="synonym">Elaphocordyceps ophioglossoides</name>
    <dbReference type="NCBI Taxonomy" id="1163406"/>
    <lineage>
        <taxon>Eukaryota</taxon>
        <taxon>Fungi</taxon>
        <taxon>Dikarya</taxon>
        <taxon>Ascomycota</taxon>
        <taxon>Pezizomycotina</taxon>
        <taxon>Sordariomycetes</taxon>
        <taxon>Hypocreomycetidae</taxon>
        <taxon>Hypocreales</taxon>
        <taxon>Ophiocordycipitaceae</taxon>
        <taxon>Tolypocladium</taxon>
    </lineage>
</organism>
<gene>
    <name evidence="2" type="ORF">TOPH_07657</name>
</gene>
<evidence type="ECO:0000313" key="2">
    <source>
        <dbReference type="EMBL" id="KND87679.1"/>
    </source>
</evidence>
<keyword evidence="3" id="KW-1185">Reference proteome</keyword>
<proteinExistence type="predicted"/>
<dbReference type="AlphaFoldDB" id="A0A0L0N0Y7"/>
<protein>
    <submittedName>
        <fullName evidence="2">Uncharacterized protein</fullName>
    </submittedName>
</protein>
<dbReference type="Proteomes" id="UP000036947">
    <property type="component" value="Unassembled WGS sequence"/>
</dbReference>
<name>A0A0L0N0Y7_TOLOC</name>
<accession>A0A0L0N0Y7</accession>